<evidence type="ECO:0000259" key="7">
    <source>
        <dbReference type="PROSITE" id="PS51203"/>
    </source>
</evidence>
<comment type="cofactor">
    <cofactor evidence="4">
        <name>Fe(2+)</name>
        <dbReference type="ChEBI" id="CHEBI:29033"/>
    </cofactor>
    <text evidence="4">Binds 1 Fe(2+) ion per subunit.</text>
</comment>
<evidence type="ECO:0000256" key="5">
    <source>
        <dbReference type="SAM" id="MobiDB-lite"/>
    </source>
</evidence>
<feature type="region of interest" description="Disordered" evidence="5">
    <location>
        <begin position="582"/>
        <end position="607"/>
    </location>
</feature>
<gene>
    <name evidence="8" type="ORF">H4R34_000575</name>
</gene>
<dbReference type="InterPro" id="IPR007699">
    <property type="entry name" value="SGS_dom"/>
</dbReference>
<dbReference type="Gene3D" id="2.60.40.790">
    <property type="match status" value="1"/>
</dbReference>
<reference evidence="8" key="1">
    <citation type="submission" date="2022-07" db="EMBL/GenBank/DDBJ databases">
        <title>Phylogenomic reconstructions and comparative analyses of Kickxellomycotina fungi.</title>
        <authorList>
            <person name="Reynolds N.K."/>
            <person name="Stajich J.E."/>
            <person name="Barry K."/>
            <person name="Grigoriev I.V."/>
            <person name="Crous P."/>
            <person name="Smith M.E."/>
        </authorList>
    </citation>
    <scope>NUCLEOTIDE SEQUENCE</scope>
    <source>
        <strain evidence="8">RSA 567</strain>
    </source>
</reference>
<keyword evidence="3 4" id="KW-0408">Iron</keyword>
<evidence type="ECO:0000259" key="6">
    <source>
        <dbReference type="PROSITE" id="PS51048"/>
    </source>
</evidence>
<dbReference type="Pfam" id="PF05002">
    <property type="entry name" value="SGS"/>
    <property type="match status" value="1"/>
</dbReference>
<feature type="non-terminal residue" evidence="8">
    <location>
        <position position="683"/>
    </location>
</feature>
<dbReference type="Pfam" id="PF04969">
    <property type="entry name" value="CS"/>
    <property type="match status" value="1"/>
</dbReference>
<dbReference type="Proteomes" id="UP001151582">
    <property type="component" value="Unassembled WGS sequence"/>
</dbReference>
<proteinExistence type="inferred from homology"/>
<comment type="similarity">
    <text evidence="1">Belongs to the carotenoid oxygenase family.</text>
</comment>
<evidence type="ECO:0000256" key="2">
    <source>
        <dbReference type="ARBA" id="ARBA00022723"/>
    </source>
</evidence>
<evidence type="ECO:0000313" key="9">
    <source>
        <dbReference type="Proteomes" id="UP001151582"/>
    </source>
</evidence>
<dbReference type="CDD" id="cd06466">
    <property type="entry name" value="p23_CS_SGT1_like"/>
    <property type="match status" value="1"/>
</dbReference>
<feature type="domain" description="SGS" evidence="6">
    <location>
        <begin position="595"/>
        <end position="683"/>
    </location>
</feature>
<dbReference type="Pfam" id="PF03055">
    <property type="entry name" value="RPE65"/>
    <property type="match status" value="1"/>
</dbReference>
<keyword evidence="9" id="KW-1185">Reference proteome</keyword>
<dbReference type="OrthoDB" id="407010at2759"/>
<name>A0A9W8B6Y2_9FUNG</name>
<dbReference type="GO" id="GO:0051087">
    <property type="term" value="F:protein-folding chaperone binding"/>
    <property type="evidence" value="ECO:0007669"/>
    <property type="project" value="InterPro"/>
</dbReference>
<feature type="domain" description="CS" evidence="7">
    <location>
        <begin position="478"/>
        <end position="569"/>
    </location>
</feature>
<dbReference type="GO" id="GO:0016702">
    <property type="term" value="F:oxidoreductase activity, acting on single donors with incorporation of molecular oxygen, incorporation of two atoms of oxygen"/>
    <property type="evidence" value="ECO:0007669"/>
    <property type="project" value="InterPro"/>
</dbReference>
<dbReference type="InterPro" id="IPR008978">
    <property type="entry name" value="HSP20-like_chaperone"/>
</dbReference>
<sequence>TFSFGHWFDNLPLVNKVTFDNAAKVVRYRNRLTAHRLIEKIRENHGYMPRLPGGLYQTNTNQSIFARFMAPSKKKSKYPTKDICNGNIQTDFIWPGEGQALVCQSHTPLVQRLDPETLQPLKVSLWEEIDAGCTGSLTAPHSHYDPQTGETISLTMDIGYRSTEFTVFATRRNVADGPTCQVLANFPAKPSLIHSFAVTPQYVVVVAYPMTTAFSGFRFAWKNCLLDTFQYAPNEQTLIYVVSRQEHKLAAIYQADPFFCLHHVNAFEDSDDNVYLDLVAYADDSLLHHLTLDNLRNPLGSVQTPTSELRRYLLASVRAEAQKPLNMSGRSIYYPNAHFSKPAKSSVELPRINPLFQRRSYRYVYGVSFDARHPAPAASFWNALGKVDLLREQDTQLWSEFGCFPGEPIFVPRGPIVNDDKVVAADSSPTAAEDDGFVVSIVLDAVNAMSFVLVLDATTFEEVCRLGLPSIVPLSFGHGSFAYEWYQNDQRVYVSVFIKNLRPDDVQVDIHSRSLSVNINRPEQTTFVLDLDPLSHEIDVAQSGYELLSTKVEIHLHKKVAGYQWQQLEGTETVPTDTRATIAPTNPATTARAPAYPTSSRKAHDWDQLAREAEKDDFDKPDGDRALDKMFQQIYKDADDNTRRAMMKSFIESNGTCLSTNWDEVGKGKVETKAPEGMEPKPY</sequence>
<protein>
    <submittedName>
        <fullName evidence="8">Uncharacterized protein</fullName>
    </submittedName>
</protein>
<accession>A0A9W8B6Y2</accession>
<dbReference type="PANTHER" id="PTHR45862">
    <property type="entry name" value="PROTEIN SGT1 HOMOLOG"/>
    <property type="match status" value="1"/>
</dbReference>
<comment type="caution">
    <text evidence="8">The sequence shown here is derived from an EMBL/GenBank/DDBJ whole genome shotgun (WGS) entry which is preliminary data.</text>
</comment>
<dbReference type="PROSITE" id="PS51048">
    <property type="entry name" value="SGS"/>
    <property type="match status" value="1"/>
</dbReference>
<feature type="compositionally biased region" description="Low complexity" evidence="5">
    <location>
        <begin position="582"/>
        <end position="598"/>
    </location>
</feature>
<dbReference type="AlphaFoldDB" id="A0A9W8B6Y2"/>
<dbReference type="InterPro" id="IPR004294">
    <property type="entry name" value="Carotenoid_Oase"/>
</dbReference>
<evidence type="ECO:0000256" key="3">
    <source>
        <dbReference type="ARBA" id="ARBA00023004"/>
    </source>
</evidence>
<keyword evidence="2 4" id="KW-0479">Metal-binding</keyword>
<organism evidence="8 9">
    <name type="scientific">Dimargaris verticillata</name>
    <dbReference type="NCBI Taxonomy" id="2761393"/>
    <lineage>
        <taxon>Eukaryota</taxon>
        <taxon>Fungi</taxon>
        <taxon>Fungi incertae sedis</taxon>
        <taxon>Zoopagomycota</taxon>
        <taxon>Kickxellomycotina</taxon>
        <taxon>Dimargaritomycetes</taxon>
        <taxon>Dimargaritales</taxon>
        <taxon>Dimargaritaceae</taxon>
        <taxon>Dimargaris</taxon>
    </lineage>
</organism>
<feature type="binding site" evidence="4">
    <location>
        <position position="262"/>
    </location>
    <ligand>
        <name>Fe cation</name>
        <dbReference type="ChEBI" id="CHEBI:24875"/>
        <note>catalytic</note>
    </ligand>
</feature>
<dbReference type="SUPFAM" id="SSF49764">
    <property type="entry name" value="HSP20-like chaperones"/>
    <property type="match status" value="1"/>
</dbReference>
<dbReference type="EMBL" id="JANBQB010000015">
    <property type="protein sequence ID" value="KAJ1984603.1"/>
    <property type="molecule type" value="Genomic_DNA"/>
</dbReference>
<dbReference type="GO" id="GO:0046872">
    <property type="term" value="F:metal ion binding"/>
    <property type="evidence" value="ECO:0007669"/>
    <property type="project" value="UniProtKB-KW"/>
</dbReference>
<feature type="binding site" evidence="4">
    <location>
        <position position="141"/>
    </location>
    <ligand>
        <name>Fe cation</name>
        <dbReference type="ChEBI" id="CHEBI:24875"/>
        <note>catalytic</note>
    </ligand>
</feature>
<dbReference type="InterPro" id="IPR044563">
    <property type="entry name" value="Sgt1-like"/>
</dbReference>
<feature type="binding site" evidence="4">
    <location>
        <position position="194"/>
    </location>
    <ligand>
        <name>Fe cation</name>
        <dbReference type="ChEBI" id="CHEBI:24875"/>
        <note>catalytic</note>
    </ligand>
</feature>
<evidence type="ECO:0000256" key="1">
    <source>
        <dbReference type="ARBA" id="ARBA00006787"/>
    </source>
</evidence>
<evidence type="ECO:0000256" key="4">
    <source>
        <dbReference type="PIRSR" id="PIRSR604294-1"/>
    </source>
</evidence>
<dbReference type="PROSITE" id="PS51203">
    <property type="entry name" value="CS"/>
    <property type="match status" value="1"/>
</dbReference>
<evidence type="ECO:0000313" key="8">
    <source>
        <dbReference type="EMBL" id="KAJ1984603.1"/>
    </source>
</evidence>
<feature type="binding site" evidence="4">
    <location>
        <position position="478"/>
    </location>
    <ligand>
        <name>Fe cation</name>
        <dbReference type="ChEBI" id="CHEBI:24875"/>
        <note>catalytic</note>
    </ligand>
</feature>
<dbReference type="InterPro" id="IPR007052">
    <property type="entry name" value="CS_dom"/>
</dbReference>